<keyword evidence="2" id="KW-1185">Reference proteome</keyword>
<evidence type="ECO:0000313" key="2">
    <source>
        <dbReference type="Proteomes" id="UP000657918"/>
    </source>
</evidence>
<name>A0A835JK30_9ROSI</name>
<proteinExistence type="predicted"/>
<comment type="caution">
    <text evidence="1">The sequence shown here is derived from an EMBL/GenBank/DDBJ whole genome shotgun (WGS) entry which is preliminary data.</text>
</comment>
<evidence type="ECO:0000313" key="1">
    <source>
        <dbReference type="EMBL" id="KAF9672677.1"/>
    </source>
</evidence>
<sequence length="122" mass="13877">MVMEKAKPQLDTGSRQTLATAVIISRRLFWPEGVKKAPLSIMSPSDLQFQLFQSSNPVKRSRQVDDHVLIKDDPQRLFLDDTIAERAWNWVYRVIIVRICHHIEVTVSSPHGIASKPNCAIS</sequence>
<organism evidence="1 2">
    <name type="scientific">Salix dunnii</name>
    <dbReference type="NCBI Taxonomy" id="1413687"/>
    <lineage>
        <taxon>Eukaryota</taxon>
        <taxon>Viridiplantae</taxon>
        <taxon>Streptophyta</taxon>
        <taxon>Embryophyta</taxon>
        <taxon>Tracheophyta</taxon>
        <taxon>Spermatophyta</taxon>
        <taxon>Magnoliopsida</taxon>
        <taxon>eudicotyledons</taxon>
        <taxon>Gunneridae</taxon>
        <taxon>Pentapetalae</taxon>
        <taxon>rosids</taxon>
        <taxon>fabids</taxon>
        <taxon>Malpighiales</taxon>
        <taxon>Salicaceae</taxon>
        <taxon>Saliceae</taxon>
        <taxon>Salix</taxon>
    </lineage>
</organism>
<dbReference type="EMBL" id="JADGMS010000011">
    <property type="protein sequence ID" value="KAF9672677.1"/>
    <property type="molecule type" value="Genomic_DNA"/>
</dbReference>
<accession>A0A835JK30</accession>
<reference evidence="1 2" key="1">
    <citation type="submission" date="2020-10" db="EMBL/GenBank/DDBJ databases">
        <title>Plant Genome Project.</title>
        <authorList>
            <person name="Zhang R.-G."/>
        </authorList>
    </citation>
    <scope>NUCLEOTIDE SEQUENCE [LARGE SCALE GENOMIC DNA]</scope>
    <source>
        <strain evidence="1">FAFU-HL-1</strain>
        <tissue evidence="1">Leaf</tissue>
    </source>
</reference>
<dbReference type="Proteomes" id="UP000657918">
    <property type="component" value="Chromosome 11"/>
</dbReference>
<gene>
    <name evidence="1" type="ORF">SADUNF_Sadunf11G0068100</name>
</gene>
<protein>
    <submittedName>
        <fullName evidence="1">Uncharacterized protein</fullName>
    </submittedName>
</protein>
<dbReference type="AlphaFoldDB" id="A0A835JK30"/>